<keyword evidence="3" id="KW-1185">Reference proteome</keyword>
<dbReference type="Proteomes" id="UP000245207">
    <property type="component" value="Unassembled WGS sequence"/>
</dbReference>
<dbReference type="OrthoDB" id="550780at2759"/>
<gene>
    <name evidence="2" type="ORF">CTI12_AA034230</name>
</gene>
<evidence type="ECO:0000313" key="3">
    <source>
        <dbReference type="Proteomes" id="UP000245207"/>
    </source>
</evidence>
<organism evidence="2 3">
    <name type="scientific">Artemisia annua</name>
    <name type="common">Sweet wormwood</name>
    <dbReference type="NCBI Taxonomy" id="35608"/>
    <lineage>
        <taxon>Eukaryota</taxon>
        <taxon>Viridiplantae</taxon>
        <taxon>Streptophyta</taxon>
        <taxon>Embryophyta</taxon>
        <taxon>Tracheophyta</taxon>
        <taxon>Spermatophyta</taxon>
        <taxon>Magnoliopsida</taxon>
        <taxon>eudicotyledons</taxon>
        <taxon>Gunneridae</taxon>
        <taxon>Pentapetalae</taxon>
        <taxon>asterids</taxon>
        <taxon>campanulids</taxon>
        <taxon>Asterales</taxon>
        <taxon>Asteraceae</taxon>
        <taxon>Asteroideae</taxon>
        <taxon>Anthemideae</taxon>
        <taxon>Artemisiinae</taxon>
        <taxon>Artemisia</taxon>
    </lineage>
</organism>
<reference evidence="2 3" key="1">
    <citation type="journal article" date="2018" name="Mol. Plant">
        <title>The genome of Artemisia annua provides insight into the evolution of Asteraceae family and artemisinin biosynthesis.</title>
        <authorList>
            <person name="Shen Q."/>
            <person name="Zhang L."/>
            <person name="Liao Z."/>
            <person name="Wang S."/>
            <person name="Yan T."/>
            <person name="Shi P."/>
            <person name="Liu M."/>
            <person name="Fu X."/>
            <person name="Pan Q."/>
            <person name="Wang Y."/>
            <person name="Lv Z."/>
            <person name="Lu X."/>
            <person name="Zhang F."/>
            <person name="Jiang W."/>
            <person name="Ma Y."/>
            <person name="Chen M."/>
            <person name="Hao X."/>
            <person name="Li L."/>
            <person name="Tang Y."/>
            <person name="Lv G."/>
            <person name="Zhou Y."/>
            <person name="Sun X."/>
            <person name="Brodelius P.E."/>
            <person name="Rose J.K.C."/>
            <person name="Tang K."/>
        </authorList>
    </citation>
    <scope>NUCLEOTIDE SEQUENCE [LARGE SCALE GENOMIC DNA]</scope>
    <source>
        <strain evidence="3">cv. Huhao1</strain>
        <tissue evidence="2">Leaf</tissue>
    </source>
</reference>
<feature type="region of interest" description="Disordered" evidence="1">
    <location>
        <begin position="124"/>
        <end position="144"/>
    </location>
</feature>
<accession>A0A2U1QG45</accession>
<proteinExistence type="predicted"/>
<protein>
    <submittedName>
        <fullName evidence="2">Uncharacterized protein</fullName>
    </submittedName>
</protein>
<sequence>MAKVRKIAYIREGGPECVMPTQEYIRKVVEDVGEDEDFTLGSWSDIRPTAALRPCNNDHQSCHTTPTIKNLVSFQIPEKAVRIIPGPAGIVQMAKLLRSKDAAGTSCLLLWCVGVMLKSGFLESGGGGGKKKKKKDGDESGACSVHSSAEFPSLRSDIRPTAALRPCNNDHQSCHTTPTIKNLVSFQIPEKAVRIIPGPAGIVQMAKEYIRKVVEDVGEYEDFTRGSWVSAVEFVNAIGGIVSGCLGYIKNFSRIRNLTRLLQYPSRVLRMCCVIPFSLRGVLDIPSPLTIGAALILQHGIPLAGLMVAQNRRVLMGDRHRVLILVDPWQSKGFRIAVRGWVFLAHLLPGWSWMGEAFSFSHRGGLVGINCGVQVLMEVEVGVALVVQAIKIIDDRVAHYGCGFMNLVFTFRL</sequence>
<comment type="caution">
    <text evidence="2">The sequence shown here is derived from an EMBL/GenBank/DDBJ whole genome shotgun (WGS) entry which is preliminary data.</text>
</comment>
<dbReference type="AlphaFoldDB" id="A0A2U1QG45"/>
<evidence type="ECO:0000256" key="1">
    <source>
        <dbReference type="SAM" id="MobiDB-lite"/>
    </source>
</evidence>
<name>A0A2U1QG45_ARTAN</name>
<dbReference type="EMBL" id="PKPP01000151">
    <property type="protein sequence ID" value="PWA96955.1"/>
    <property type="molecule type" value="Genomic_DNA"/>
</dbReference>
<evidence type="ECO:0000313" key="2">
    <source>
        <dbReference type="EMBL" id="PWA96955.1"/>
    </source>
</evidence>